<evidence type="ECO:0000313" key="3">
    <source>
        <dbReference type="EMBL" id="EDO27873.1"/>
    </source>
</evidence>
<dbReference type="AlphaFoldDB" id="A7T823"/>
<dbReference type="PhylomeDB" id="A7T823"/>
<dbReference type="MEROPS" id="M12.210"/>
<organism evidence="3 4">
    <name type="scientific">Nematostella vectensis</name>
    <name type="common">Starlet sea anemone</name>
    <dbReference type="NCBI Taxonomy" id="45351"/>
    <lineage>
        <taxon>Eukaryota</taxon>
        <taxon>Metazoa</taxon>
        <taxon>Cnidaria</taxon>
        <taxon>Anthozoa</taxon>
        <taxon>Hexacorallia</taxon>
        <taxon>Actiniaria</taxon>
        <taxon>Edwardsiidae</taxon>
        <taxon>Nematostella</taxon>
    </lineage>
</organism>
<reference evidence="3 4" key="1">
    <citation type="journal article" date="2007" name="Science">
        <title>Sea anemone genome reveals ancestral eumetazoan gene repertoire and genomic organization.</title>
        <authorList>
            <person name="Putnam N.H."/>
            <person name="Srivastava M."/>
            <person name="Hellsten U."/>
            <person name="Dirks B."/>
            <person name="Chapman J."/>
            <person name="Salamov A."/>
            <person name="Terry A."/>
            <person name="Shapiro H."/>
            <person name="Lindquist E."/>
            <person name="Kapitonov V.V."/>
            <person name="Jurka J."/>
            <person name="Genikhovich G."/>
            <person name="Grigoriev I.V."/>
            <person name="Lucas S.M."/>
            <person name="Steele R.E."/>
            <person name="Finnerty J.R."/>
            <person name="Technau U."/>
            <person name="Martindale M.Q."/>
            <person name="Rokhsar D.S."/>
        </authorList>
    </citation>
    <scope>NUCLEOTIDE SEQUENCE [LARGE SCALE GENOMIC DNA]</scope>
    <source>
        <strain evidence="4">CH2 X CH6</strain>
    </source>
</reference>
<proteinExistence type="predicted"/>
<dbReference type="HOGENOM" id="CLU_052731_0_0_1"/>
<dbReference type="PANTHER" id="PTHR45702:SF2">
    <property type="entry name" value="KUZBANIAN, ISOFORM A"/>
    <property type="match status" value="1"/>
</dbReference>
<dbReference type="SUPFAM" id="SSF55486">
    <property type="entry name" value="Metalloproteases ('zincins'), catalytic domain"/>
    <property type="match status" value="1"/>
</dbReference>
<feature type="binding site" evidence="1">
    <location>
        <position position="154"/>
    </location>
    <ligand>
        <name>Zn(2+)</name>
        <dbReference type="ChEBI" id="CHEBI:29105"/>
        <note>catalytic</note>
    </ligand>
</feature>
<evidence type="ECO:0000313" key="4">
    <source>
        <dbReference type="Proteomes" id="UP000001593"/>
    </source>
</evidence>
<feature type="non-terminal residue" evidence="3">
    <location>
        <position position="1"/>
    </location>
</feature>
<dbReference type="GO" id="GO:0004222">
    <property type="term" value="F:metalloendopeptidase activity"/>
    <property type="evidence" value="ECO:0007669"/>
    <property type="project" value="InterPro"/>
</dbReference>
<protein>
    <recommendedName>
        <fullName evidence="2">Peptidase M12B domain-containing protein</fullName>
    </recommendedName>
</protein>
<evidence type="ECO:0000259" key="2">
    <source>
        <dbReference type="PROSITE" id="PS50215"/>
    </source>
</evidence>
<keyword evidence="1" id="KW-0479">Metal-binding</keyword>
<dbReference type="PROSITE" id="PS50215">
    <property type="entry name" value="ADAM_MEPRO"/>
    <property type="match status" value="1"/>
</dbReference>
<dbReference type="GO" id="GO:0046872">
    <property type="term" value="F:metal ion binding"/>
    <property type="evidence" value="ECO:0007669"/>
    <property type="project" value="UniProtKB-KW"/>
</dbReference>
<dbReference type="PANTHER" id="PTHR45702">
    <property type="entry name" value="ADAM10/ADAM17 METALLOPEPTIDASE FAMILY MEMBER"/>
    <property type="match status" value="1"/>
</dbReference>
<dbReference type="Gene3D" id="3.40.390.10">
    <property type="entry name" value="Collagenase (Catalytic Domain)"/>
    <property type="match status" value="1"/>
</dbReference>
<dbReference type="InterPro" id="IPR051489">
    <property type="entry name" value="ADAM_Metalloproteinase"/>
</dbReference>
<feature type="active site" evidence="1">
    <location>
        <position position="151"/>
    </location>
</feature>
<dbReference type="STRING" id="45351.A7T823"/>
<evidence type="ECO:0000256" key="1">
    <source>
        <dbReference type="PROSITE-ProRule" id="PRU00276"/>
    </source>
</evidence>
<dbReference type="GO" id="GO:0006508">
    <property type="term" value="P:proteolysis"/>
    <property type="evidence" value="ECO:0007669"/>
    <property type="project" value="InterPro"/>
</dbReference>
<accession>A7T823</accession>
<sequence>SKERAILQMTDHVRAIKAIYQGTDFDGDGNADLITFVIQRFLVNGSSEASNQDNPFRNANIGVAKLLELNSQQKKNEGYCLSYIFTYRDFDDGVLGLAWVGDTTTGSSGGICENWKSFTDGHKILNTGVVTFINYGKDVPQKVSEITFAHEAGHNFGSPHDPEITSACSPGDSDGNYIMFPRATSGEKSNNRKFS</sequence>
<feature type="domain" description="Peptidase M12B" evidence="2">
    <location>
        <begin position="82"/>
        <end position="195"/>
    </location>
</feature>
<dbReference type="eggNOG" id="KOG3658">
    <property type="taxonomic scope" value="Eukaryota"/>
</dbReference>
<keyword evidence="4" id="KW-1185">Reference proteome</keyword>
<name>A7T823_NEMVE</name>
<gene>
    <name evidence="3" type="ORF">NEMVEDRAFT_v1g5671</name>
</gene>
<dbReference type="InterPro" id="IPR001590">
    <property type="entry name" value="Peptidase_M12B"/>
</dbReference>
<dbReference type="Pfam" id="PF13574">
    <property type="entry name" value="Reprolysin_2"/>
    <property type="match status" value="1"/>
</dbReference>
<dbReference type="InterPro" id="IPR024079">
    <property type="entry name" value="MetalloPept_cat_dom_sf"/>
</dbReference>
<comment type="caution">
    <text evidence="1">Lacks conserved residue(s) required for the propagation of feature annotation.</text>
</comment>
<feature type="binding site" evidence="1">
    <location>
        <position position="150"/>
    </location>
    <ligand>
        <name>Zn(2+)</name>
        <dbReference type="ChEBI" id="CHEBI:29105"/>
        <note>catalytic</note>
    </ligand>
</feature>
<feature type="binding site" evidence="1">
    <location>
        <position position="160"/>
    </location>
    <ligand>
        <name>Zn(2+)</name>
        <dbReference type="ChEBI" id="CHEBI:29105"/>
        <note>catalytic</note>
    </ligand>
</feature>
<feature type="non-terminal residue" evidence="3">
    <location>
        <position position="195"/>
    </location>
</feature>
<dbReference type="Proteomes" id="UP000001593">
    <property type="component" value="Unassembled WGS sequence"/>
</dbReference>
<dbReference type="InParanoid" id="A7T823"/>
<keyword evidence="1" id="KW-0862">Zinc</keyword>
<dbReference type="EMBL" id="DS472436">
    <property type="protein sequence ID" value="EDO27873.1"/>
    <property type="molecule type" value="Genomic_DNA"/>
</dbReference>
<dbReference type="KEGG" id="nve:5498227"/>